<name>A0A1B6PCD6_SORBI</name>
<reference evidence="1 2" key="1">
    <citation type="journal article" date="2009" name="Nature">
        <title>The Sorghum bicolor genome and the diversification of grasses.</title>
        <authorList>
            <person name="Paterson A.H."/>
            <person name="Bowers J.E."/>
            <person name="Bruggmann R."/>
            <person name="Dubchak I."/>
            <person name="Grimwood J."/>
            <person name="Gundlach H."/>
            <person name="Haberer G."/>
            <person name="Hellsten U."/>
            <person name="Mitros T."/>
            <person name="Poliakov A."/>
            <person name="Schmutz J."/>
            <person name="Spannagl M."/>
            <person name="Tang H."/>
            <person name="Wang X."/>
            <person name="Wicker T."/>
            <person name="Bharti A.K."/>
            <person name="Chapman J."/>
            <person name="Feltus F.A."/>
            <person name="Gowik U."/>
            <person name="Grigoriev I.V."/>
            <person name="Lyons E."/>
            <person name="Maher C.A."/>
            <person name="Martis M."/>
            <person name="Narechania A."/>
            <person name="Otillar R.P."/>
            <person name="Penning B.W."/>
            <person name="Salamov A.A."/>
            <person name="Wang Y."/>
            <person name="Zhang L."/>
            <person name="Carpita N.C."/>
            <person name="Freeling M."/>
            <person name="Gingle A.R."/>
            <person name="Hash C.T."/>
            <person name="Keller B."/>
            <person name="Klein P."/>
            <person name="Kresovich S."/>
            <person name="McCann M.C."/>
            <person name="Ming R."/>
            <person name="Peterson D.G."/>
            <person name="Mehboob-ur-Rahman"/>
            <person name="Ware D."/>
            <person name="Westhoff P."/>
            <person name="Mayer K.F."/>
            <person name="Messing J."/>
            <person name="Rokhsar D.S."/>
        </authorList>
    </citation>
    <scope>NUCLEOTIDE SEQUENCE [LARGE SCALE GENOMIC DNA]</scope>
    <source>
        <strain evidence="2">cv. BTx623</strain>
    </source>
</reference>
<gene>
    <name evidence="1" type="ORF">SORBI_3008G084000</name>
</gene>
<organism evidence="1 2">
    <name type="scientific">Sorghum bicolor</name>
    <name type="common">Sorghum</name>
    <name type="synonym">Sorghum vulgare</name>
    <dbReference type="NCBI Taxonomy" id="4558"/>
    <lineage>
        <taxon>Eukaryota</taxon>
        <taxon>Viridiplantae</taxon>
        <taxon>Streptophyta</taxon>
        <taxon>Embryophyta</taxon>
        <taxon>Tracheophyta</taxon>
        <taxon>Spermatophyta</taxon>
        <taxon>Magnoliopsida</taxon>
        <taxon>Liliopsida</taxon>
        <taxon>Poales</taxon>
        <taxon>Poaceae</taxon>
        <taxon>PACMAD clade</taxon>
        <taxon>Panicoideae</taxon>
        <taxon>Andropogonodae</taxon>
        <taxon>Andropogoneae</taxon>
        <taxon>Sorghinae</taxon>
        <taxon>Sorghum</taxon>
    </lineage>
</organism>
<sequence>MITRPLAVSSVAPAAGRLLPEHSIYCLSAPLAFSSVAPAAGRLLPKHSIYYLSASTAGLIGERLPSASSRTPGLIFCDLRLLHMVDIIDYLE</sequence>
<reference evidence="2" key="2">
    <citation type="journal article" date="2018" name="Plant J.">
        <title>The Sorghum bicolor reference genome: improved assembly, gene annotations, a transcriptome atlas, and signatures of genome organization.</title>
        <authorList>
            <person name="McCormick R.F."/>
            <person name="Truong S.K."/>
            <person name="Sreedasyam A."/>
            <person name="Jenkins J."/>
            <person name="Shu S."/>
            <person name="Sims D."/>
            <person name="Kennedy M."/>
            <person name="Amirebrahimi M."/>
            <person name="Weers B.D."/>
            <person name="McKinley B."/>
            <person name="Mattison A."/>
            <person name="Morishige D.T."/>
            <person name="Grimwood J."/>
            <person name="Schmutz J."/>
            <person name="Mullet J.E."/>
        </authorList>
    </citation>
    <scope>NUCLEOTIDE SEQUENCE [LARGE SCALE GENOMIC DNA]</scope>
    <source>
        <strain evidence="2">cv. BTx623</strain>
    </source>
</reference>
<protein>
    <submittedName>
        <fullName evidence="1">Uncharacterized protein</fullName>
    </submittedName>
</protein>
<dbReference type="InParanoid" id="A0A1B6PCD6"/>
<dbReference type="AlphaFoldDB" id="A0A1B6PCD6"/>
<dbReference type="Proteomes" id="UP000000768">
    <property type="component" value="Chromosome 8"/>
</dbReference>
<proteinExistence type="predicted"/>
<evidence type="ECO:0000313" key="2">
    <source>
        <dbReference type="Proteomes" id="UP000000768"/>
    </source>
</evidence>
<dbReference type="Gramene" id="KXG23323">
    <property type="protein sequence ID" value="KXG23323"/>
    <property type="gene ID" value="SORBI_3008G084000"/>
</dbReference>
<dbReference type="EMBL" id="CM000767">
    <property type="protein sequence ID" value="KXG23323.1"/>
    <property type="molecule type" value="Genomic_DNA"/>
</dbReference>
<evidence type="ECO:0000313" key="1">
    <source>
        <dbReference type="EMBL" id="KXG23323.1"/>
    </source>
</evidence>
<keyword evidence="2" id="KW-1185">Reference proteome</keyword>
<accession>A0A1B6PCD6</accession>